<dbReference type="Pfam" id="PF00561">
    <property type="entry name" value="Abhydrolase_1"/>
    <property type="match status" value="1"/>
</dbReference>
<proteinExistence type="predicted"/>
<dbReference type="SUPFAM" id="SSF53474">
    <property type="entry name" value="alpha/beta-Hydrolases"/>
    <property type="match status" value="1"/>
</dbReference>
<dbReference type="Proteomes" id="UP000824074">
    <property type="component" value="Unassembled WGS sequence"/>
</dbReference>
<keyword evidence="2" id="KW-0378">Hydrolase</keyword>
<evidence type="ECO:0000313" key="2">
    <source>
        <dbReference type="EMBL" id="HIU40791.1"/>
    </source>
</evidence>
<sequence length="240" mass="26979">MNIDGLNINYLDFGNKKGDAIVLLHGWGQNISMMQMLGEPFKDKYRIIVVDFPGFGGSDEPKEVMGVDGYTKIVEKLLNKLNVKNPILIGHSFGGRVSVKFASRNDVKKLILLSPALRSHDKKGLKTKVLKFLKTVPGIKNLESWAKDHIGSRDYKAASPVMKKVLVETVNEDLSLDAKKIKAPTILIYGDLDSEVPEEDTKEYERLIPDCGLILYEGCTHFAYLERINQTISIIRNFIK</sequence>
<comment type="caution">
    <text evidence="2">The sequence shown here is derived from an EMBL/GenBank/DDBJ whole genome shotgun (WGS) entry which is preliminary data.</text>
</comment>
<reference evidence="2" key="1">
    <citation type="submission" date="2020-10" db="EMBL/GenBank/DDBJ databases">
        <authorList>
            <person name="Gilroy R."/>
        </authorList>
    </citation>
    <scope>NUCLEOTIDE SEQUENCE</scope>
    <source>
        <strain evidence="2">CHK193-30670</strain>
    </source>
</reference>
<gene>
    <name evidence="2" type="ORF">IAB68_05790</name>
</gene>
<dbReference type="EMBL" id="DVMT01000058">
    <property type="protein sequence ID" value="HIU40791.1"/>
    <property type="molecule type" value="Genomic_DNA"/>
</dbReference>
<dbReference type="PANTHER" id="PTHR43798:SF33">
    <property type="entry name" value="HYDROLASE, PUTATIVE (AFU_ORTHOLOGUE AFUA_2G14860)-RELATED"/>
    <property type="match status" value="1"/>
</dbReference>
<accession>A0A9D1IQC3</accession>
<protein>
    <submittedName>
        <fullName evidence="2">Alpha/beta hydrolase</fullName>
    </submittedName>
</protein>
<evidence type="ECO:0000259" key="1">
    <source>
        <dbReference type="Pfam" id="PF00561"/>
    </source>
</evidence>
<dbReference type="GO" id="GO:0016020">
    <property type="term" value="C:membrane"/>
    <property type="evidence" value="ECO:0007669"/>
    <property type="project" value="TreeGrafter"/>
</dbReference>
<organism evidence="2 3">
    <name type="scientific">Candidatus Aphodocola excrementigallinarum</name>
    <dbReference type="NCBI Taxonomy" id="2840670"/>
    <lineage>
        <taxon>Bacteria</taxon>
        <taxon>Bacillati</taxon>
        <taxon>Bacillota</taxon>
        <taxon>Bacilli</taxon>
        <taxon>Candidatus Aphodocola</taxon>
    </lineage>
</organism>
<name>A0A9D1IQC3_9FIRM</name>
<dbReference type="Gene3D" id="3.40.50.1820">
    <property type="entry name" value="alpha/beta hydrolase"/>
    <property type="match status" value="1"/>
</dbReference>
<dbReference type="InterPro" id="IPR000073">
    <property type="entry name" value="AB_hydrolase_1"/>
</dbReference>
<dbReference type="InterPro" id="IPR050266">
    <property type="entry name" value="AB_hydrolase_sf"/>
</dbReference>
<dbReference type="PANTHER" id="PTHR43798">
    <property type="entry name" value="MONOACYLGLYCEROL LIPASE"/>
    <property type="match status" value="1"/>
</dbReference>
<dbReference type="InterPro" id="IPR029058">
    <property type="entry name" value="AB_hydrolase_fold"/>
</dbReference>
<feature type="domain" description="AB hydrolase-1" evidence="1">
    <location>
        <begin position="20"/>
        <end position="138"/>
    </location>
</feature>
<dbReference type="GO" id="GO:0016787">
    <property type="term" value="F:hydrolase activity"/>
    <property type="evidence" value="ECO:0007669"/>
    <property type="project" value="UniProtKB-KW"/>
</dbReference>
<dbReference type="PRINTS" id="PR00111">
    <property type="entry name" value="ABHYDROLASE"/>
</dbReference>
<reference evidence="2" key="2">
    <citation type="journal article" date="2021" name="PeerJ">
        <title>Extensive microbial diversity within the chicken gut microbiome revealed by metagenomics and culture.</title>
        <authorList>
            <person name="Gilroy R."/>
            <person name="Ravi A."/>
            <person name="Getino M."/>
            <person name="Pursley I."/>
            <person name="Horton D.L."/>
            <person name="Alikhan N.F."/>
            <person name="Baker D."/>
            <person name="Gharbi K."/>
            <person name="Hall N."/>
            <person name="Watson M."/>
            <person name="Adriaenssens E.M."/>
            <person name="Foster-Nyarko E."/>
            <person name="Jarju S."/>
            <person name="Secka A."/>
            <person name="Antonio M."/>
            <person name="Oren A."/>
            <person name="Chaudhuri R.R."/>
            <person name="La Ragione R."/>
            <person name="Hildebrand F."/>
            <person name="Pallen M.J."/>
        </authorList>
    </citation>
    <scope>NUCLEOTIDE SEQUENCE</scope>
    <source>
        <strain evidence="2">CHK193-30670</strain>
    </source>
</reference>
<evidence type="ECO:0000313" key="3">
    <source>
        <dbReference type="Proteomes" id="UP000824074"/>
    </source>
</evidence>
<dbReference type="AlphaFoldDB" id="A0A9D1IQC3"/>